<dbReference type="InterPro" id="IPR022205">
    <property type="entry name" value="DUF3732"/>
</dbReference>
<feature type="coiled-coil region" evidence="1">
    <location>
        <begin position="284"/>
        <end position="311"/>
    </location>
</feature>
<evidence type="ECO:0000256" key="1">
    <source>
        <dbReference type="SAM" id="Coils"/>
    </source>
</evidence>
<evidence type="ECO:0000313" key="3">
    <source>
        <dbReference type="Proteomes" id="UP000605568"/>
    </source>
</evidence>
<evidence type="ECO:0008006" key="4">
    <source>
        <dbReference type="Google" id="ProtNLM"/>
    </source>
</evidence>
<accession>A0ABQ3MBA0</accession>
<name>A0ABQ3MBA0_9PSEU</name>
<reference evidence="3" key="1">
    <citation type="journal article" date="2019" name="Int. J. Syst. Evol. Microbiol.">
        <title>The Global Catalogue of Microorganisms (GCM) 10K type strain sequencing project: providing services to taxonomists for standard genome sequencing and annotation.</title>
        <authorList>
            <consortium name="The Broad Institute Genomics Platform"/>
            <consortium name="The Broad Institute Genome Sequencing Center for Infectious Disease"/>
            <person name="Wu L."/>
            <person name="Ma J."/>
        </authorList>
    </citation>
    <scope>NUCLEOTIDE SEQUENCE [LARGE SCALE GENOMIC DNA]</scope>
    <source>
        <strain evidence="3">CGMCC 4.7367</strain>
    </source>
</reference>
<evidence type="ECO:0000313" key="2">
    <source>
        <dbReference type="EMBL" id="GHH36791.1"/>
    </source>
</evidence>
<organism evidence="2 3">
    <name type="scientific">Lentzea cavernae</name>
    <dbReference type="NCBI Taxonomy" id="2020703"/>
    <lineage>
        <taxon>Bacteria</taxon>
        <taxon>Bacillati</taxon>
        <taxon>Actinomycetota</taxon>
        <taxon>Actinomycetes</taxon>
        <taxon>Pseudonocardiales</taxon>
        <taxon>Pseudonocardiaceae</taxon>
        <taxon>Lentzea</taxon>
    </lineage>
</organism>
<proteinExistence type="predicted"/>
<dbReference type="EMBL" id="BNAR01000003">
    <property type="protein sequence ID" value="GHH36791.1"/>
    <property type="molecule type" value="Genomic_DNA"/>
</dbReference>
<keyword evidence="3" id="KW-1185">Reference proteome</keyword>
<sequence length="650" mass="71985">MTFQIGAIYLYSNKGEVRKLPFKLGSLNVITGASKTGKSSVLHIIDYCLASTSCHIPTGVIRKHVSRVALELHTDQGVAVTSRGLPRDGRKSTTTMHASFRSQDQVAPSLEDLTDNMDLGGARAFLSRLVGIEANITEVGSGTRERFAVNIRHSLHFVFQAQEEIANPSILFHSQGQKFVDQAIKDSLPYFLRTVSPDYLPKRVALRDIEREIRSLSRTINEARSISLVSGRTIALIREAQEANLIDQVDLTTLDQGQAIRYLSQAVESGEGRLIDDEIASEELDSLFARRSELRNQSQQLRAEADNLQRLLGAHSDFDGEAAEQGARLQSIGLLRITRGERQSAESCPVCESELTQPVTTVAELEEHLAEIDSQISDVRENIPAIQNALASNRETRRSVSEQLRLNQVQIDEAISTQERLLLARDRAVQKALVRGRISLYLESATTSVGDMAVSDLLGTLEDRALTLRTELDPEAAAQRLESAVSRISNTMTQLANELGLEHANSPVRLDHRNLTVIVDTESGPRELKEIGSGENWLGYHVVTLLSLHYYFIEHSSPVPGLVVVDQPSQVYFPPDQTPGDVELEDEDRAALSRILVLFHRLATASDGKFQAIVTDHADLRSADWFQDAIVEKWRDGEALVPQAWIAEGE</sequence>
<dbReference type="Proteomes" id="UP000605568">
    <property type="component" value="Unassembled WGS sequence"/>
</dbReference>
<dbReference type="InterPro" id="IPR027417">
    <property type="entry name" value="P-loop_NTPase"/>
</dbReference>
<protein>
    <recommendedName>
        <fullName evidence="4">DUF3732 domain-containing protein</fullName>
    </recommendedName>
</protein>
<keyword evidence="1" id="KW-0175">Coiled coil</keyword>
<comment type="caution">
    <text evidence="2">The sequence shown here is derived from an EMBL/GenBank/DDBJ whole genome shotgun (WGS) entry which is preliminary data.</text>
</comment>
<dbReference type="RefSeq" id="WP_191297987.1">
    <property type="nucleotide sequence ID" value="NZ_BNAR01000003.1"/>
</dbReference>
<dbReference type="Pfam" id="PF12532">
    <property type="entry name" value="DUF3732"/>
    <property type="match status" value="1"/>
</dbReference>
<gene>
    <name evidence="2" type="primary">yme</name>
    <name evidence="2" type="ORF">GCM10017774_24330</name>
</gene>
<dbReference type="SUPFAM" id="SSF52540">
    <property type="entry name" value="P-loop containing nucleoside triphosphate hydrolases"/>
    <property type="match status" value="1"/>
</dbReference>